<dbReference type="OrthoDB" id="196964at2"/>
<dbReference type="InterPro" id="IPR014721">
    <property type="entry name" value="Ribsml_uS5_D2-typ_fold_subgr"/>
</dbReference>
<dbReference type="Proteomes" id="UP000193244">
    <property type="component" value="Unassembled WGS sequence"/>
</dbReference>
<dbReference type="RefSeq" id="WP_085488099.1">
    <property type="nucleotide sequence ID" value="NZ_FXAY01000007.1"/>
</dbReference>
<dbReference type="InterPro" id="IPR000100">
    <property type="entry name" value="RNase_P"/>
</dbReference>
<evidence type="ECO:0000256" key="3">
    <source>
        <dbReference type="ARBA" id="ARBA00022722"/>
    </source>
</evidence>
<comment type="subunit">
    <text evidence="7">Consists of a catalytic RNA component (M1 or rnpB) and a protein subunit.</text>
</comment>
<keyword evidence="5 7" id="KW-0378">Hydrolase</keyword>
<comment type="catalytic activity">
    <reaction evidence="7">
        <text>Endonucleolytic cleavage of RNA, removing 5'-extranucleotides from tRNA precursor.</text>
        <dbReference type="EC" id="3.1.26.5"/>
    </reaction>
</comment>
<reference evidence="10" key="1">
    <citation type="submission" date="2017-04" db="EMBL/GenBank/DDBJ databases">
        <authorList>
            <person name="Varghese N."/>
            <person name="Submissions S."/>
        </authorList>
    </citation>
    <scope>NUCLEOTIDE SEQUENCE [LARGE SCALE GENOMIC DNA]</scope>
    <source>
        <strain evidence="10">VKM Ac-2510</strain>
    </source>
</reference>
<evidence type="ECO:0000256" key="8">
    <source>
        <dbReference type="NCBIfam" id="TIGR00188"/>
    </source>
</evidence>
<dbReference type="PANTHER" id="PTHR33992:SF1">
    <property type="entry name" value="RIBONUCLEASE P PROTEIN COMPONENT"/>
    <property type="match status" value="1"/>
</dbReference>
<dbReference type="PROSITE" id="PS00648">
    <property type="entry name" value="RIBONUCLEASE_P"/>
    <property type="match status" value="1"/>
</dbReference>
<dbReference type="EMBL" id="FXAY01000007">
    <property type="protein sequence ID" value="SMG48434.1"/>
    <property type="molecule type" value="Genomic_DNA"/>
</dbReference>
<dbReference type="NCBIfam" id="TIGR00188">
    <property type="entry name" value="rnpA"/>
    <property type="match status" value="1"/>
</dbReference>
<evidence type="ECO:0000256" key="5">
    <source>
        <dbReference type="ARBA" id="ARBA00022801"/>
    </source>
</evidence>
<dbReference type="HAMAP" id="MF_00227">
    <property type="entry name" value="RNase_P"/>
    <property type="match status" value="1"/>
</dbReference>
<dbReference type="GO" id="GO:0001682">
    <property type="term" value="P:tRNA 5'-leader removal"/>
    <property type="evidence" value="ECO:0007669"/>
    <property type="project" value="UniProtKB-UniRule"/>
</dbReference>
<dbReference type="InterPro" id="IPR020539">
    <property type="entry name" value="RNase_P_CS"/>
</dbReference>
<dbReference type="PANTHER" id="PTHR33992">
    <property type="entry name" value="RIBONUCLEASE P PROTEIN COMPONENT"/>
    <property type="match status" value="1"/>
</dbReference>
<proteinExistence type="inferred from homology"/>
<organism evidence="9 10">
    <name type="scientific">Agreia pratensis</name>
    <dbReference type="NCBI Taxonomy" id="150121"/>
    <lineage>
        <taxon>Bacteria</taxon>
        <taxon>Bacillati</taxon>
        <taxon>Actinomycetota</taxon>
        <taxon>Actinomycetes</taxon>
        <taxon>Micrococcales</taxon>
        <taxon>Microbacteriaceae</taxon>
        <taxon>Agreia</taxon>
    </lineage>
</organism>
<keyword evidence="6 7" id="KW-0694">RNA-binding</keyword>
<evidence type="ECO:0000256" key="7">
    <source>
        <dbReference type="HAMAP-Rule" id="MF_00227"/>
    </source>
</evidence>
<dbReference type="InterPro" id="IPR020568">
    <property type="entry name" value="Ribosomal_Su5_D2-typ_SF"/>
</dbReference>
<dbReference type="GO" id="GO:0030677">
    <property type="term" value="C:ribonuclease P complex"/>
    <property type="evidence" value="ECO:0007669"/>
    <property type="project" value="TreeGrafter"/>
</dbReference>
<dbReference type="Pfam" id="PF00825">
    <property type="entry name" value="Ribonuclease_P"/>
    <property type="match status" value="1"/>
</dbReference>
<evidence type="ECO:0000313" key="9">
    <source>
        <dbReference type="EMBL" id="SMG48434.1"/>
    </source>
</evidence>
<keyword evidence="4 7" id="KW-0255">Endonuclease</keyword>
<sequence length="117" mass="12680">MLAHANRITTADDYRGVVRKGTRFVSPNAVTYLRTPKNEQSVPAAPRFGFIVAKSVGVAVVRNRVRRRLKAASYTMLDRVKPGTDVVVRVLPGAASQPYGVLCEELAASLRKGSALV</sequence>
<keyword evidence="2 7" id="KW-0819">tRNA processing</keyword>
<dbReference type="EC" id="3.1.26.5" evidence="7 8"/>
<evidence type="ECO:0000313" key="10">
    <source>
        <dbReference type="Proteomes" id="UP000193244"/>
    </source>
</evidence>
<dbReference type="SUPFAM" id="SSF54211">
    <property type="entry name" value="Ribosomal protein S5 domain 2-like"/>
    <property type="match status" value="1"/>
</dbReference>
<accession>A0A1X7L4P5</accession>
<dbReference type="STRING" id="150121.SAMN06296010_3325"/>
<gene>
    <name evidence="7" type="primary">rnpA</name>
    <name evidence="9" type="ORF">SAMN06296010_3325</name>
</gene>
<evidence type="ECO:0000256" key="1">
    <source>
        <dbReference type="ARBA" id="ARBA00002663"/>
    </source>
</evidence>
<evidence type="ECO:0000256" key="4">
    <source>
        <dbReference type="ARBA" id="ARBA00022759"/>
    </source>
</evidence>
<dbReference type="GO" id="GO:0000049">
    <property type="term" value="F:tRNA binding"/>
    <property type="evidence" value="ECO:0007669"/>
    <property type="project" value="UniProtKB-UniRule"/>
</dbReference>
<protein>
    <recommendedName>
        <fullName evidence="7 8">Ribonuclease P protein component</fullName>
        <shortName evidence="7">RNase P protein</shortName>
        <shortName evidence="7">RNaseP protein</shortName>
        <ecNumber evidence="7 8">3.1.26.5</ecNumber>
    </recommendedName>
    <alternativeName>
        <fullName evidence="7">Protein C5</fullName>
    </alternativeName>
</protein>
<comment type="similarity">
    <text evidence="7">Belongs to the RnpA family.</text>
</comment>
<evidence type="ECO:0000256" key="6">
    <source>
        <dbReference type="ARBA" id="ARBA00022884"/>
    </source>
</evidence>
<dbReference type="GO" id="GO:0042781">
    <property type="term" value="F:3'-tRNA processing endoribonuclease activity"/>
    <property type="evidence" value="ECO:0007669"/>
    <property type="project" value="TreeGrafter"/>
</dbReference>
<keyword evidence="10" id="KW-1185">Reference proteome</keyword>
<dbReference type="GO" id="GO:0004526">
    <property type="term" value="F:ribonuclease P activity"/>
    <property type="evidence" value="ECO:0007669"/>
    <property type="project" value="UniProtKB-UniRule"/>
</dbReference>
<name>A0A1X7L4P5_9MICO</name>
<dbReference type="Gene3D" id="3.30.230.10">
    <property type="match status" value="1"/>
</dbReference>
<comment type="function">
    <text evidence="1 7">RNaseP catalyzes the removal of the 5'-leader sequence from pre-tRNA to produce the mature 5'-terminus. It can also cleave other RNA substrates such as 4.5S RNA. The protein component plays an auxiliary but essential role in vivo by binding to the 5'-leader sequence and broadening the substrate specificity of the ribozyme.</text>
</comment>
<keyword evidence="3 7" id="KW-0540">Nuclease</keyword>
<evidence type="ECO:0000256" key="2">
    <source>
        <dbReference type="ARBA" id="ARBA00022694"/>
    </source>
</evidence>
<dbReference type="AlphaFoldDB" id="A0A1X7L4P5"/>